<dbReference type="SUPFAM" id="SSF88874">
    <property type="entry name" value="Receptor-binding domain of short tail fibre protein gp12"/>
    <property type="match status" value="1"/>
</dbReference>
<accession>A0A1Z4KN00</accession>
<dbReference type="AlphaFoldDB" id="A0A1Z4KN00"/>
<name>A0A1Z4KN00_ANAVA</name>
<dbReference type="Proteomes" id="UP000217507">
    <property type="component" value="Chromosome"/>
</dbReference>
<evidence type="ECO:0000313" key="3">
    <source>
        <dbReference type="Proteomes" id="UP000217507"/>
    </source>
</evidence>
<reference evidence="2 3" key="1">
    <citation type="submission" date="2017-06" db="EMBL/GenBank/DDBJ databases">
        <title>Genome sequencing of cyanobaciteial culture collection at National Institute for Environmental Studies (NIES).</title>
        <authorList>
            <person name="Hirose Y."/>
            <person name="Shimura Y."/>
            <person name="Fujisawa T."/>
            <person name="Nakamura Y."/>
            <person name="Kawachi M."/>
        </authorList>
    </citation>
    <scope>NUCLEOTIDE SEQUENCE [LARGE SCALE GENOMIC DNA]</scope>
    <source>
        <strain evidence="2 3">NIES-23</strain>
    </source>
</reference>
<gene>
    <name evidence="2" type="ORF">NIES23_31210</name>
</gene>
<dbReference type="InterPro" id="IPR037053">
    <property type="entry name" value="Phage_tail_collar_dom_sf"/>
</dbReference>
<evidence type="ECO:0000313" key="2">
    <source>
        <dbReference type="EMBL" id="BAY70317.1"/>
    </source>
</evidence>
<sequence>MDSLIGQIVLFAGNFAPHGWALCNGQLLSIQEYTAVYSILGTTFGGDGVQTFALPNLPIVPDTDGKGESRYIICLYGIYPSRW</sequence>
<dbReference type="InterPro" id="IPR011083">
    <property type="entry name" value="Phage_tail_collar_dom"/>
</dbReference>
<dbReference type="Pfam" id="PF07484">
    <property type="entry name" value="Collar"/>
    <property type="match status" value="1"/>
</dbReference>
<organism evidence="2 3">
    <name type="scientific">Trichormus variabilis NIES-23</name>
    <dbReference type="NCBI Taxonomy" id="1973479"/>
    <lineage>
        <taxon>Bacteria</taxon>
        <taxon>Bacillati</taxon>
        <taxon>Cyanobacteriota</taxon>
        <taxon>Cyanophyceae</taxon>
        <taxon>Nostocales</taxon>
        <taxon>Nostocaceae</taxon>
        <taxon>Trichormus</taxon>
    </lineage>
</organism>
<dbReference type="EMBL" id="AP018216">
    <property type="protein sequence ID" value="BAY70317.1"/>
    <property type="molecule type" value="Genomic_DNA"/>
</dbReference>
<feature type="domain" description="Phage tail collar" evidence="1">
    <location>
        <begin position="6"/>
        <end position="57"/>
    </location>
</feature>
<protein>
    <recommendedName>
        <fullName evidence="1">Phage tail collar domain-containing protein</fullName>
    </recommendedName>
</protein>
<dbReference type="Gene3D" id="3.90.1340.10">
    <property type="entry name" value="Phage tail collar domain"/>
    <property type="match status" value="1"/>
</dbReference>
<proteinExistence type="predicted"/>
<evidence type="ECO:0000259" key="1">
    <source>
        <dbReference type="Pfam" id="PF07484"/>
    </source>
</evidence>